<dbReference type="Pfam" id="PF20174">
    <property type="entry name" value="DUF6540"/>
    <property type="match status" value="1"/>
</dbReference>
<comment type="caution">
    <text evidence="1">The sequence shown here is derived from an EMBL/GenBank/DDBJ whole genome shotgun (WGS) entry which is preliminary data.</text>
</comment>
<sequence length="191" mass="21608">MERMLKFQDMSGYPTSDTPIRRIGLSEFCIVNGRQFTRKRGAQEWTEVFLSGELPEGTEQPSLRVALVHQSQAPNEPLHWSLFVAREGQAGWVYQVKGDAEFMQYQPSHIQIDITVSATFLNMYNLATVTEQQATVVKAIAEQEPPPRAPSRQAVTENCQGWTVRVIAKLVERGIVENSKLNMARSMVQQI</sequence>
<name>A0A1B7NSZ8_9EURO</name>
<dbReference type="OrthoDB" id="4342612at2759"/>
<organism evidence="1 2">
    <name type="scientific">Emergomyces africanus</name>
    <dbReference type="NCBI Taxonomy" id="1955775"/>
    <lineage>
        <taxon>Eukaryota</taxon>
        <taxon>Fungi</taxon>
        <taxon>Dikarya</taxon>
        <taxon>Ascomycota</taxon>
        <taxon>Pezizomycotina</taxon>
        <taxon>Eurotiomycetes</taxon>
        <taxon>Eurotiomycetidae</taxon>
        <taxon>Onygenales</taxon>
        <taxon>Ajellomycetaceae</taxon>
        <taxon>Emergomyces</taxon>
    </lineage>
</organism>
<proteinExistence type="predicted"/>
<keyword evidence="2" id="KW-1185">Reference proteome</keyword>
<dbReference type="InterPro" id="IPR046670">
    <property type="entry name" value="DUF6540"/>
</dbReference>
<evidence type="ECO:0000313" key="1">
    <source>
        <dbReference type="EMBL" id="OAX79861.1"/>
    </source>
</evidence>
<dbReference type="EMBL" id="LGUA01000871">
    <property type="protein sequence ID" value="OAX79861.1"/>
    <property type="molecule type" value="Genomic_DNA"/>
</dbReference>
<gene>
    <name evidence="1" type="ORF">ACJ72_05817</name>
</gene>
<dbReference type="Proteomes" id="UP000091918">
    <property type="component" value="Unassembled WGS sequence"/>
</dbReference>
<protein>
    <submittedName>
        <fullName evidence="1">Uncharacterized protein</fullName>
    </submittedName>
</protein>
<accession>A0A1B7NSZ8</accession>
<dbReference type="AlphaFoldDB" id="A0A1B7NSZ8"/>
<reference evidence="1 2" key="1">
    <citation type="submission" date="2015-07" db="EMBL/GenBank/DDBJ databases">
        <title>Emmonsia species relationships and genome sequence.</title>
        <authorList>
            <person name="Cuomo C.A."/>
            <person name="Schwartz I.S."/>
            <person name="Kenyon C."/>
            <person name="de Hoog G.S."/>
            <person name="Govender N.P."/>
            <person name="Botha A."/>
            <person name="Moreno L."/>
            <person name="de Vries M."/>
            <person name="Munoz J.F."/>
            <person name="Stielow J.B."/>
        </authorList>
    </citation>
    <scope>NUCLEOTIDE SEQUENCE [LARGE SCALE GENOMIC DNA]</scope>
    <source>
        <strain evidence="1 2">CBS 136260</strain>
    </source>
</reference>
<evidence type="ECO:0000313" key="2">
    <source>
        <dbReference type="Proteomes" id="UP000091918"/>
    </source>
</evidence>